<evidence type="ECO:0000313" key="3">
    <source>
        <dbReference type="Proteomes" id="UP000051952"/>
    </source>
</evidence>
<keyword evidence="1" id="KW-0472">Membrane</keyword>
<feature type="transmembrane region" description="Helical" evidence="1">
    <location>
        <begin position="79"/>
        <end position="102"/>
    </location>
</feature>
<protein>
    <submittedName>
        <fullName evidence="2">Transmembrane protein, putative</fullName>
    </submittedName>
</protein>
<reference evidence="3" key="1">
    <citation type="submission" date="2015-09" db="EMBL/GenBank/DDBJ databases">
        <authorList>
            <consortium name="Pathogen Informatics"/>
        </authorList>
    </citation>
    <scope>NUCLEOTIDE SEQUENCE [LARGE SCALE GENOMIC DNA]</scope>
    <source>
        <strain evidence="3">Lake Konstanz</strain>
    </source>
</reference>
<organism evidence="2 3">
    <name type="scientific">Bodo saltans</name>
    <name type="common">Flagellated protozoan</name>
    <dbReference type="NCBI Taxonomy" id="75058"/>
    <lineage>
        <taxon>Eukaryota</taxon>
        <taxon>Discoba</taxon>
        <taxon>Euglenozoa</taxon>
        <taxon>Kinetoplastea</taxon>
        <taxon>Metakinetoplastina</taxon>
        <taxon>Eubodonida</taxon>
        <taxon>Bodonidae</taxon>
        <taxon>Bodo</taxon>
    </lineage>
</organism>
<evidence type="ECO:0000313" key="2">
    <source>
        <dbReference type="EMBL" id="CUG13598.1"/>
    </source>
</evidence>
<proteinExistence type="predicted"/>
<gene>
    <name evidence="2" type="ORF">BSAL_05070</name>
</gene>
<dbReference type="AlphaFoldDB" id="A0A0S4IY06"/>
<name>A0A0S4IY06_BODSA</name>
<accession>A0A0S4IY06</accession>
<sequence>MPCAFVYWPHNGLLHNNGKNSDVAQIEGLIGALMYSFIVIRVGEAGHHPNGSAMQLRLIVVLPSDDVIGTLVEYVVHTIIYSHVAMVIFCVVLTAASAAVIFRDLTNVEKHLKYLSMFPAQLASLPLPPNVSYDLALAHLLTSSWIAEFDHLHQLMRKLARELSTLRSFSSSALLLAAANSHHGEGELQGVSCDAALDDVHLAKPYQMTQGNLWSVPVTTLYARIHEDFLGAGPRADPLRVFQRHGSIFSVLHRQISKIRGGTIACMYGDRIVMHFNAMDRTKHHVTAALAFISNCQTEIEFINGSESMSPPHASQQTFCHESRKEQQSTAKSRRPNIMFGVASSLARCGFLGPSQMKTFTVVSTSLAQASFMCRIAASHQSAVVATWRVAELATQQPHSRESCTVSFVSIALAVLPGEQDGGQTSVYEVRSLRTQKLLK</sequence>
<dbReference type="Gene3D" id="3.30.70.1230">
    <property type="entry name" value="Nucleotide cyclase"/>
    <property type="match status" value="1"/>
</dbReference>
<keyword evidence="1 2" id="KW-0812">Transmembrane</keyword>
<dbReference type="Proteomes" id="UP000051952">
    <property type="component" value="Unassembled WGS sequence"/>
</dbReference>
<keyword evidence="1" id="KW-1133">Transmembrane helix</keyword>
<dbReference type="InterPro" id="IPR029787">
    <property type="entry name" value="Nucleotide_cyclase"/>
</dbReference>
<evidence type="ECO:0000256" key="1">
    <source>
        <dbReference type="SAM" id="Phobius"/>
    </source>
</evidence>
<dbReference type="EMBL" id="CYKH01000670">
    <property type="protein sequence ID" value="CUG13598.1"/>
    <property type="molecule type" value="Genomic_DNA"/>
</dbReference>
<dbReference type="VEuPathDB" id="TriTrypDB:BSAL_05070"/>
<keyword evidence="3" id="KW-1185">Reference proteome</keyword>
<dbReference type="SUPFAM" id="SSF55073">
    <property type="entry name" value="Nucleotide cyclase"/>
    <property type="match status" value="1"/>
</dbReference>